<evidence type="ECO:0000313" key="1">
    <source>
        <dbReference type="EMBL" id="CAI8041693.1"/>
    </source>
</evidence>
<accession>A0AA35X1D0</accession>
<organism evidence="1 2">
    <name type="scientific">Geodia barretti</name>
    <name type="common">Barrett's horny sponge</name>
    <dbReference type="NCBI Taxonomy" id="519541"/>
    <lineage>
        <taxon>Eukaryota</taxon>
        <taxon>Metazoa</taxon>
        <taxon>Porifera</taxon>
        <taxon>Demospongiae</taxon>
        <taxon>Heteroscleromorpha</taxon>
        <taxon>Tetractinellida</taxon>
        <taxon>Astrophorina</taxon>
        <taxon>Geodiidae</taxon>
        <taxon>Geodia</taxon>
    </lineage>
</organism>
<dbReference type="AlphaFoldDB" id="A0AA35X1D0"/>
<proteinExistence type="predicted"/>
<dbReference type="EMBL" id="CASHTH010003198">
    <property type="protein sequence ID" value="CAI8041693.1"/>
    <property type="molecule type" value="Genomic_DNA"/>
</dbReference>
<protein>
    <submittedName>
        <fullName evidence="1">Uncharacterized protein</fullName>
    </submittedName>
</protein>
<sequence>MTSYTKKQWDATALSPCPSTLSRCALGTVRAVSPRRTMS</sequence>
<gene>
    <name evidence="1" type="ORF">GBAR_LOCUS23147</name>
</gene>
<name>A0AA35X1D0_GEOBA</name>
<evidence type="ECO:0000313" key="2">
    <source>
        <dbReference type="Proteomes" id="UP001174909"/>
    </source>
</evidence>
<reference evidence="1" key="1">
    <citation type="submission" date="2023-03" db="EMBL/GenBank/DDBJ databases">
        <authorList>
            <person name="Steffen K."/>
            <person name="Cardenas P."/>
        </authorList>
    </citation>
    <scope>NUCLEOTIDE SEQUENCE</scope>
</reference>
<keyword evidence="2" id="KW-1185">Reference proteome</keyword>
<dbReference type="Proteomes" id="UP001174909">
    <property type="component" value="Unassembled WGS sequence"/>
</dbReference>
<comment type="caution">
    <text evidence="1">The sequence shown here is derived from an EMBL/GenBank/DDBJ whole genome shotgun (WGS) entry which is preliminary data.</text>
</comment>